<proteinExistence type="predicted"/>
<evidence type="ECO:0000313" key="2">
    <source>
        <dbReference type="WBParaSite" id="scaffold11927_cov218.g15974"/>
    </source>
</evidence>
<reference evidence="2" key="1">
    <citation type="submission" date="2022-11" db="UniProtKB">
        <authorList>
            <consortium name="WormBaseParasite"/>
        </authorList>
    </citation>
    <scope>IDENTIFICATION</scope>
</reference>
<dbReference type="InterPro" id="IPR032675">
    <property type="entry name" value="LRR_dom_sf"/>
</dbReference>
<dbReference type="Gene3D" id="3.80.10.10">
    <property type="entry name" value="Ribonuclease Inhibitor"/>
    <property type="match status" value="2"/>
</dbReference>
<dbReference type="SUPFAM" id="SSF52047">
    <property type="entry name" value="RNI-like"/>
    <property type="match status" value="1"/>
</dbReference>
<protein>
    <submittedName>
        <fullName evidence="2">Tubulin-specific chaperone E</fullName>
    </submittedName>
</protein>
<accession>A0A915LK80</accession>
<dbReference type="WBParaSite" id="scaffold11927_cov218.g15974">
    <property type="protein sequence ID" value="scaffold11927_cov218.g15974"/>
    <property type="gene ID" value="scaffold11927_cov218.g15974"/>
</dbReference>
<keyword evidence="1" id="KW-1185">Reference proteome</keyword>
<dbReference type="Proteomes" id="UP000887561">
    <property type="component" value="Unplaced"/>
</dbReference>
<organism evidence="1 2">
    <name type="scientific">Meloidogyne javanica</name>
    <name type="common">Root-knot nematode worm</name>
    <dbReference type="NCBI Taxonomy" id="6303"/>
    <lineage>
        <taxon>Eukaryota</taxon>
        <taxon>Metazoa</taxon>
        <taxon>Ecdysozoa</taxon>
        <taxon>Nematoda</taxon>
        <taxon>Chromadorea</taxon>
        <taxon>Rhabditida</taxon>
        <taxon>Tylenchina</taxon>
        <taxon>Tylenchomorpha</taxon>
        <taxon>Tylenchoidea</taxon>
        <taxon>Meloidogynidae</taxon>
        <taxon>Meloidogyninae</taxon>
        <taxon>Meloidogyne</taxon>
        <taxon>Meloidogyne incognita group</taxon>
    </lineage>
</organism>
<sequence length="369" mass="42832">MNQQNVVVDNMKKIKMKKQLYFTKWNFGTSPCIAARERVLELLVLDNLGISSIGCTQRLISLAHRVTELDLSFNRLDWLTVGKLLETLPLLSTLNLGYNTKLCGQIDGNELPKANKLSTLILNGLSLTFSTLQTIFNSAPSLRVLHLSKTQFPYSELNCSDLEKTTKDYISKNLEELHLNECEIDNWHIVLNVLFYFPQLESWQSIENLLSLKQLEELKLINIPLLKDYSIEERLHLVIGRLRNLKILNEQLVKVDLTPKRYAKVVIHCEECEWVRMLVKLRLSGTVLDLMKFLERLMRIFYVDKQISALGPEELRFPNQELKLLHIEDEDEFFIQSKLPQINLNNPPNTIKQISFNKKLSSNQEQPNK</sequence>
<dbReference type="AlphaFoldDB" id="A0A915LK80"/>
<evidence type="ECO:0000313" key="1">
    <source>
        <dbReference type="Proteomes" id="UP000887561"/>
    </source>
</evidence>
<name>A0A915LK80_MELJA</name>